<dbReference type="Pfam" id="PF01177">
    <property type="entry name" value="Asp_Glu_race"/>
    <property type="match status" value="1"/>
</dbReference>
<proteinExistence type="inferred from homology"/>
<dbReference type="OrthoDB" id="9801055at2"/>
<evidence type="ECO:0000256" key="3">
    <source>
        <dbReference type="ARBA" id="ARBA00022960"/>
    </source>
</evidence>
<keyword evidence="5 7" id="KW-0413">Isomerase</keyword>
<feature type="active site" description="Proton donor/acceptor" evidence="7">
    <location>
        <position position="74"/>
    </location>
</feature>
<keyword evidence="6 7" id="KW-0961">Cell wall biogenesis/degradation</keyword>
<dbReference type="EMBL" id="MQUB01000001">
    <property type="protein sequence ID" value="PQB05123.1"/>
    <property type="molecule type" value="Genomic_DNA"/>
</dbReference>
<protein>
    <recommendedName>
        <fullName evidence="2 7">Glutamate racemase</fullName>
        <ecNumber evidence="2 7">5.1.1.3</ecNumber>
    </recommendedName>
</protein>
<comment type="similarity">
    <text evidence="7">Belongs to the aspartate/glutamate racemases family.</text>
</comment>
<dbReference type="Gene3D" id="3.40.50.1860">
    <property type="match status" value="2"/>
</dbReference>
<dbReference type="GO" id="GO:0071555">
    <property type="term" value="P:cell wall organization"/>
    <property type="evidence" value="ECO:0007669"/>
    <property type="project" value="UniProtKB-KW"/>
</dbReference>
<feature type="binding site" evidence="7">
    <location>
        <begin position="43"/>
        <end position="44"/>
    </location>
    <ligand>
        <name>substrate</name>
    </ligand>
</feature>
<comment type="function">
    <text evidence="7">Provides the (R)-glutamate required for cell wall biosynthesis.</text>
</comment>
<dbReference type="HAMAP" id="MF_00258">
    <property type="entry name" value="Glu_racemase"/>
    <property type="match status" value="1"/>
</dbReference>
<evidence type="ECO:0000313" key="8">
    <source>
        <dbReference type="EMBL" id="PQB05123.1"/>
    </source>
</evidence>
<dbReference type="GO" id="GO:0009252">
    <property type="term" value="P:peptidoglycan biosynthetic process"/>
    <property type="evidence" value="ECO:0007669"/>
    <property type="project" value="UniProtKB-UniRule"/>
</dbReference>
<dbReference type="NCBIfam" id="TIGR00067">
    <property type="entry name" value="glut_race"/>
    <property type="match status" value="1"/>
</dbReference>
<evidence type="ECO:0000256" key="5">
    <source>
        <dbReference type="ARBA" id="ARBA00023235"/>
    </source>
</evidence>
<feature type="binding site" evidence="7">
    <location>
        <begin position="11"/>
        <end position="12"/>
    </location>
    <ligand>
        <name>substrate</name>
    </ligand>
</feature>
<dbReference type="RefSeq" id="WP_104813054.1">
    <property type="nucleotide sequence ID" value="NZ_MQUB01000001.1"/>
</dbReference>
<dbReference type="InterPro" id="IPR001920">
    <property type="entry name" value="Asp/Glu_race"/>
</dbReference>
<dbReference type="GO" id="GO:0008360">
    <property type="term" value="P:regulation of cell shape"/>
    <property type="evidence" value="ECO:0007669"/>
    <property type="project" value="UniProtKB-KW"/>
</dbReference>
<accession>A0A2S7KRD6</accession>
<evidence type="ECO:0000256" key="7">
    <source>
        <dbReference type="HAMAP-Rule" id="MF_00258"/>
    </source>
</evidence>
<name>A0A2S7KRD6_9FLAO</name>
<evidence type="ECO:0000313" key="9">
    <source>
        <dbReference type="Proteomes" id="UP000239800"/>
    </source>
</evidence>
<comment type="catalytic activity">
    <reaction evidence="1 7">
        <text>L-glutamate = D-glutamate</text>
        <dbReference type="Rhea" id="RHEA:12813"/>
        <dbReference type="ChEBI" id="CHEBI:29985"/>
        <dbReference type="ChEBI" id="CHEBI:29986"/>
        <dbReference type="EC" id="5.1.1.3"/>
    </reaction>
</comment>
<dbReference type="UniPathway" id="UPA00219"/>
<dbReference type="InterPro" id="IPR004391">
    <property type="entry name" value="Glu_race"/>
</dbReference>
<dbReference type="EC" id="5.1.1.3" evidence="2 7"/>
<organism evidence="8 9">
    <name type="scientific">Aureitalea marina</name>
    <dbReference type="NCBI Taxonomy" id="930804"/>
    <lineage>
        <taxon>Bacteria</taxon>
        <taxon>Pseudomonadati</taxon>
        <taxon>Bacteroidota</taxon>
        <taxon>Flavobacteriia</taxon>
        <taxon>Flavobacteriales</taxon>
        <taxon>Flavobacteriaceae</taxon>
        <taxon>Aureitalea</taxon>
    </lineage>
</organism>
<comment type="pathway">
    <text evidence="7">Cell wall biogenesis; peptidoglycan biosynthesis.</text>
</comment>
<dbReference type="PANTHER" id="PTHR21198">
    <property type="entry name" value="GLUTAMATE RACEMASE"/>
    <property type="match status" value="1"/>
</dbReference>
<comment type="caution">
    <text evidence="7">Lacks conserved residue(s) required for the propagation of feature annotation.</text>
</comment>
<reference evidence="8 9" key="1">
    <citation type="submission" date="2016-11" db="EMBL/GenBank/DDBJ databases">
        <title>Trade-off between light-utilization and light-protection in marine flavobacteria.</title>
        <authorList>
            <person name="Kumagai Y."/>
        </authorList>
    </citation>
    <scope>NUCLEOTIDE SEQUENCE [LARGE SCALE GENOMIC DNA]</scope>
    <source>
        <strain evidence="8 9">NBRC 107741</strain>
    </source>
</reference>
<feature type="binding site" evidence="7">
    <location>
        <begin position="75"/>
        <end position="76"/>
    </location>
    <ligand>
        <name>substrate</name>
    </ligand>
</feature>
<keyword evidence="9" id="KW-1185">Reference proteome</keyword>
<dbReference type="InterPro" id="IPR015942">
    <property type="entry name" value="Asp/Glu/hydantoin_racemase"/>
</dbReference>
<dbReference type="SUPFAM" id="SSF53681">
    <property type="entry name" value="Aspartate/glutamate racemase"/>
    <property type="match status" value="2"/>
</dbReference>
<evidence type="ECO:0000256" key="4">
    <source>
        <dbReference type="ARBA" id="ARBA00022984"/>
    </source>
</evidence>
<keyword evidence="4 7" id="KW-0573">Peptidoglycan synthesis</keyword>
<dbReference type="InterPro" id="IPR018187">
    <property type="entry name" value="Asp/Glu_racemase_AS_1"/>
</dbReference>
<comment type="caution">
    <text evidence="8">The sequence shown here is derived from an EMBL/GenBank/DDBJ whole genome shotgun (WGS) entry which is preliminary data.</text>
</comment>
<dbReference type="PANTHER" id="PTHR21198:SF2">
    <property type="entry name" value="GLUTAMATE RACEMASE"/>
    <property type="match status" value="1"/>
</dbReference>
<evidence type="ECO:0000256" key="6">
    <source>
        <dbReference type="ARBA" id="ARBA00023316"/>
    </source>
</evidence>
<dbReference type="Proteomes" id="UP000239800">
    <property type="component" value="Unassembled WGS sequence"/>
</dbReference>
<keyword evidence="3 7" id="KW-0133">Cell shape</keyword>
<dbReference type="PROSITE" id="PS00923">
    <property type="entry name" value="ASP_GLU_RACEMASE_1"/>
    <property type="match status" value="1"/>
</dbReference>
<gene>
    <name evidence="7" type="primary">murI</name>
    <name evidence="8" type="ORF">BST85_09645</name>
</gene>
<feature type="active site" description="Proton donor/acceptor" evidence="7">
    <location>
        <position position="184"/>
    </location>
</feature>
<evidence type="ECO:0000256" key="2">
    <source>
        <dbReference type="ARBA" id="ARBA00013090"/>
    </source>
</evidence>
<dbReference type="AlphaFoldDB" id="A0A2S7KRD6"/>
<evidence type="ECO:0000256" key="1">
    <source>
        <dbReference type="ARBA" id="ARBA00001602"/>
    </source>
</evidence>
<sequence length="263" mass="28821">MKKTAPIGLFDSGIGGTSIWQEVHTLLPQENSIYLADSAHAPYGERSKEEIINLSKKNTELLIDLGCKCVIVACNTATTNAISTLRATYEIPFIGIEPAIKPAAKSSRVNRIGVLATQGTLSSSLFHTTALDHTSGVEMIEVAGIGLVQLIESGKLYSPEMTRLLTNYSTRFKEAEVDQVVLGCSHYPYLIPQLQELLPDNIRIVDSGEAVARQVKNVLTQSDLLNTELQTPELQFYSNGEIEVLRNILTGVTDPLKVDFLEF</sequence>
<dbReference type="GO" id="GO:0008881">
    <property type="term" value="F:glutamate racemase activity"/>
    <property type="evidence" value="ECO:0007669"/>
    <property type="project" value="UniProtKB-UniRule"/>
</dbReference>